<dbReference type="Gene3D" id="3.40.50.150">
    <property type="entry name" value="Vaccinia Virus protein VP39"/>
    <property type="match status" value="1"/>
</dbReference>
<evidence type="ECO:0000313" key="3">
    <source>
        <dbReference type="Proteomes" id="UP001237780"/>
    </source>
</evidence>
<gene>
    <name evidence="2" type="ORF">QFZ34_003255</name>
</gene>
<keyword evidence="3" id="KW-1185">Reference proteome</keyword>
<protein>
    <submittedName>
        <fullName evidence="2">SAM-dependent methyltransferase</fullName>
    </submittedName>
</protein>
<dbReference type="Pfam" id="PF08241">
    <property type="entry name" value="Methyltransf_11"/>
    <property type="match status" value="1"/>
</dbReference>
<dbReference type="SUPFAM" id="SSF53335">
    <property type="entry name" value="S-adenosyl-L-methionine-dependent methyltransferases"/>
    <property type="match status" value="1"/>
</dbReference>
<name>A0ABU0SBC6_9HYPH</name>
<dbReference type="Proteomes" id="UP001237780">
    <property type="component" value="Unassembled WGS sequence"/>
</dbReference>
<accession>A0ABU0SBC6</accession>
<dbReference type="InterPro" id="IPR029063">
    <property type="entry name" value="SAM-dependent_MTases_sf"/>
</dbReference>
<sequence length="245" mass="28066">MGSIMICNVCNGKSFTHGKILWDALVNEWEINEFEREYINRQQGSRCDECGCNFRSLALSKAVMRHWSFQGTFQDFVKKYKSLKILELNEASDLTKWLKEMPNRVLGEYPAIDMQCMPYANGSFDLVIHSDTLEHIKEPVLALLECRRVLRKGGVLAYTVPVIVDRVTRSRNGLQKSYHGFPDTGSDDYLVHTEYGADMWQQVLQAGFDNVRMDTFDYPAAIAISASDGNGPIQRPLLQRLFRRV</sequence>
<keyword evidence="2" id="KW-0808">Transferase</keyword>
<dbReference type="GO" id="GO:0032259">
    <property type="term" value="P:methylation"/>
    <property type="evidence" value="ECO:0007669"/>
    <property type="project" value="UniProtKB-KW"/>
</dbReference>
<evidence type="ECO:0000313" key="2">
    <source>
        <dbReference type="EMBL" id="MDQ0998073.1"/>
    </source>
</evidence>
<dbReference type="InterPro" id="IPR013216">
    <property type="entry name" value="Methyltransf_11"/>
</dbReference>
<evidence type="ECO:0000259" key="1">
    <source>
        <dbReference type="Pfam" id="PF08241"/>
    </source>
</evidence>
<feature type="domain" description="Methyltransferase type 11" evidence="1">
    <location>
        <begin position="108"/>
        <end position="157"/>
    </location>
</feature>
<keyword evidence="2" id="KW-0489">Methyltransferase</keyword>
<organism evidence="2 3">
    <name type="scientific">Phyllobacterium ifriqiyense</name>
    <dbReference type="NCBI Taxonomy" id="314238"/>
    <lineage>
        <taxon>Bacteria</taxon>
        <taxon>Pseudomonadati</taxon>
        <taxon>Pseudomonadota</taxon>
        <taxon>Alphaproteobacteria</taxon>
        <taxon>Hyphomicrobiales</taxon>
        <taxon>Phyllobacteriaceae</taxon>
        <taxon>Phyllobacterium</taxon>
    </lineage>
</organism>
<dbReference type="CDD" id="cd02440">
    <property type="entry name" value="AdoMet_MTases"/>
    <property type="match status" value="1"/>
</dbReference>
<dbReference type="GO" id="GO:0008168">
    <property type="term" value="F:methyltransferase activity"/>
    <property type="evidence" value="ECO:0007669"/>
    <property type="project" value="UniProtKB-KW"/>
</dbReference>
<dbReference type="RefSeq" id="WP_307282557.1">
    <property type="nucleotide sequence ID" value="NZ_JAUSZT010000003.1"/>
</dbReference>
<reference evidence="2 3" key="1">
    <citation type="submission" date="2023-07" db="EMBL/GenBank/DDBJ databases">
        <title>Comparative genomics of wheat-associated soil bacteria to identify genetic determinants of phenazine resistance.</title>
        <authorList>
            <person name="Mouncey N."/>
        </authorList>
    </citation>
    <scope>NUCLEOTIDE SEQUENCE [LARGE SCALE GENOMIC DNA]</scope>
    <source>
        <strain evidence="2 3">W4I11</strain>
    </source>
</reference>
<dbReference type="EMBL" id="JAUSZT010000003">
    <property type="protein sequence ID" value="MDQ0998073.1"/>
    <property type="molecule type" value="Genomic_DNA"/>
</dbReference>
<proteinExistence type="predicted"/>
<comment type="caution">
    <text evidence="2">The sequence shown here is derived from an EMBL/GenBank/DDBJ whole genome shotgun (WGS) entry which is preliminary data.</text>
</comment>